<dbReference type="InterPro" id="IPR026444">
    <property type="entry name" value="Secre_tail"/>
</dbReference>
<gene>
    <name evidence="13" type="ORF">FMM05_11130</name>
</gene>
<dbReference type="NCBIfam" id="TIGR04183">
    <property type="entry name" value="Por_Secre_tail"/>
    <property type="match status" value="1"/>
</dbReference>
<dbReference type="AlphaFoldDB" id="A0A552V1N4"/>
<keyword evidence="7" id="KW-0326">Glycosidase</keyword>
<comment type="catalytic activity">
    <reaction evidence="1">
        <text>Hydrolysis of (1-&gt;3)-beta-D-glucosidic linkages in (1-&gt;3)-beta-D-glucans.</text>
        <dbReference type="EC" id="3.2.1.39"/>
    </reaction>
</comment>
<evidence type="ECO:0000256" key="6">
    <source>
        <dbReference type="ARBA" id="ARBA00023277"/>
    </source>
</evidence>
<keyword evidence="9" id="KW-0624">Polysaccharide degradation</keyword>
<dbReference type="InterPro" id="IPR005200">
    <property type="entry name" value="Endo-beta-glucanase"/>
</dbReference>
<evidence type="ECO:0000256" key="2">
    <source>
        <dbReference type="ARBA" id="ARBA00010730"/>
    </source>
</evidence>
<keyword evidence="8" id="KW-0961">Cell wall biogenesis/degradation</keyword>
<dbReference type="PROSITE" id="PS51175">
    <property type="entry name" value="CBM6"/>
    <property type="match status" value="1"/>
</dbReference>
<feature type="signal peptide" evidence="10">
    <location>
        <begin position="1"/>
        <end position="20"/>
    </location>
</feature>
<keyword evidence="5" id="KW-0378">Hydrolase</keyword>
<evidence type="ECO:0000256" key="7">
    <source>
        <dbReference type="ARBA" id="ARBA00023295"/>
    </source>
</evidence>
<dbReference type="InterPro" id="IPR040720">
    <property type="entry name" value="GH81_C"/>
</dbReference>
<reference evidence="13 14" key="1">
    <citation type="submission" date="2019-07" db="EMBL/GenBank/DDBJ databases">
        <title>Flavobacterium sp. nov., isolated from glacier ice.</title>
        <authorList>
            <person name="Liu Q."/>
            <person name="Xin Y.-H."/>
        </authorList>
    </citation>
    <scope>NUCLEOTIDE SEQUENCE [LARGE SCALE GENOMIC DNA]</scope>
    <source>
        <strain evidence="13 14">ZT4R6</strain>
    </source>
</reference>
<evidence type="ECO:0000259" key="11">
    <source>
        <dbReference type="PROSITE" id="PS50022"/>
    </source>
</evidence>
<evidence type="ECO:0000256" key="4">
    <source>
        <dbReference type="ARBA" id="ARBA00022729"/>
    </source>
</evidence>
<evidence type="ECO:0000313" key="14">
    <source>
        <dbReference type="Proteomes" id="UP000320643"/>
    </source>
</evidence>
<dbReference type="GO" id="GO:0052861">
    <property type="term" value="F:endo-1,3(4)-beta-glucanase activity"/>
    <property type="evidence" value="ECO:0007669"/>
    <property type="project" value="InterPro"/>
</dbReference>
<keyword evidence="6" id="KW-0119">Carbohydrate metabolism</keyword>
<evidence type="ECO:0000256" key="3">
    <source>
        <dbReference type="ARBA" id="ARBA00012780"/>
    </source>
</evidence>
<feature type="domain" description="F5/8 type C" evidence="11">
    <location>
        <begin position="903"/>
        <end position="1044"/>
    </location>
</feature>
<dbReference type="SUPFAM" id="SSF49785">
    <property type="entry name" value="Galactose-binding domain-like"/>
    <property type="match status" value="4"/>
</dbReference>
<evidence type="ECO:0000256" key="9">
    <source>
        <dbReference type="ARBA" id="ARBA00023326"/>
    </source>
</evidence>
<dbReference type="GO" id="GO:0030246">
    <property type="term" value="F:carbohydrate binding"/>
    <property type="evidence" value="ECO:0007669"/>
    <property type="project" value="InterPro"/>
</dbReference>
<feature type="domain" description="CBM6" evidence="12">
    <location>
        <begin position="1058"/>
        <end position="1177"/>
    </location>
</feature>
<dbReference type="InterPro" id="IPR006584">
    <property type="entry name" value="Cellulose-bd_IV"/>
</dbReference>
<dbReference type="GO" id="GO:0000272">
    <property type="term" value="P:polysaccharide catabolic process"/>
    <property type="evidence" value="ECO:0007669"/>
    <property type="project" value="UniProtKB-KW"/>
</dbReference>
<dbReference type="Gene3D" id="2.70.98.30">
    <property type="entry name" value="Golgi alpha-mannosidase II, domain 4"/>
    <property type="match status" value="1"/>
</dbReference>
<dbReference type="CDD" id="cd04080">
    <property type="entry name" value="CBM6_cellulase-like"/>
    <property type="match status" value="1"/>
</dbReference>
<accession>A0A552V1N4</accession>
<keyword evidence="14" id="KW-1185">Reference proteome</keyword>
<dbReference type="EMBL" id="VJVZ01000006">
    <property type="protein sequence ID" value="TRW24377.1"/>
    <property type="molecule type" value="Genomic_DNA"/>
</dbReference>
<name>A0A552V1N4_9FLAO</name>
<comment type="caution">
    <text evidence="13">The sequence shown here is derived from an EMBL/GenBank/DDBJ whole genome shotgun (WGS) entry which is preliminary data.</text>
</comment>
<dbReference type="EC" id="3.2.1.39" evidence="3"/>
<proteinExistence type="inferred from homology"/>
<dbReference type="Pfam" id="PF18962">
    <property type="entry name" value="Por_Secre_tail"/>
    <property type="match status" value="1"/>
</dbReference>
<dbReference type="Pfam" id="PF22633">
    <property type="entry name" value="F5_F8_type_C_2"/>
    <property type="match status" value="2"/>
</dbReference>
<feature type="chain" id="PRO_5022128913" description="glucan endo-1,3-beta-D-glucosidase" evidence="10">
    <location>
        <begin position="21"/>
        <end position="1270"/>
    </location>
</feature>
<dbReference type="InterPro" id="IPR000421">
    <property type="entry name" value="FA58C"/>
</dbReference>
<dbReference type="PROSITE" id="PS50022">
    <property type="entry name" value="FA58C_3"/>
    <property type="match status" value="2"/>
</dbReference>
<dbReference type="Pfam" id="PF17652">
    <property type="entry name" value="Glyco_hydro81C"/>
    <property type="match status" value="1"/>
</dbReference>
<evidence type="ECO:0000256" key="1">
    <source>
        <dbReference type="ARBA" id="ARBA00000382"/>
    </source>
</evidence>
<dbReference type="PROSITE" id="PS52008">
    <property type="entry name" value="GH81"/>
    <property type="match status" value="1"/>
</dbReference>
<dbReference type="SMART" id="SM00606">
    <property type="entry name" value="CBD_IV"/>
    <property type="match status" value="1"/>
</dbReference>
<comment type="similarity">
    <text evidence="2">Belongs to the glycosyl hydrolase 81 family.</text>
</comment>
<dbReference type="OrthoDB" id="954626at2"/>
<dbReference type="Gene3D" id="2.60.120.260">
    <property type="entry name" value="Galactose-binding domain-like"/>
    <property type="match status" value="4"/>
</dbReference>
<evidence type="ECO:0000256" key="10">
    <source>
        <dbReference type="SAM" id="SignalP"/>
    </source>
</evidence>
<organism evidence="13 14">
    <name type="scientific">Flavobacterium zepuense</name>
    <dbReference type="NCBI Taxonomy" id="2593302"/>
    <lineage>
        <taxon>Bacteria</taxon>
        <taxon>Pseudomonadati</taxon>
        <taxon>Bacteroidota</taxon>
        <taxon>Flavobacteriia</taxon>
        <taxon>Flavobacteriales</taxon>
        <taxon>Flavobacteriaceae</taxon>
        <taxon>Flavobacterium</taxon>
    </lineage>
</organism>
<dbReference type="GO" id="GO:0042973">
    <property type="term" value="F:glucan endo-1,3-beta-D-glucosidase activity"/>
    <property type="evidence" value="ECO:0007669"/>
    <property type="project" value="UniProtKB-EC"/>
</dbReference>
<dbReference type="Pfam" id="PF03422">
    <property type="entry name" value="CBM_6"/>
    <property type="match status" value="1"/>
</dbReference>
<dbReference type="Proteomes" id="UP000320643">
    <property type="component" value="Unassembled WGS sequence"/>
</dbReference>
<dbReference type="InterPro" id="IPR005084">
    <property type="entry name" value="CBM6"/>
</dbReference>
<dbReference type="PANTHER" id="PTHR31983:SF0">
    <property type="entry name" value="GLUCAN ENDO-1,3-BETA-D-GLUCOSIDASE 2"/>
    <property type="match status" value="1"/>
</dbReference>
<dbReference type="InterPro" id="IPR008979">
    <property type="entry name" value="Galactose-bd-like_sf"/>
</dbReference>
<evidence type="ECO:0000259" key="12">
    <source>
        <dbReference type="PROSITE" id="PS51175"/>
    </source>
</evidence>
<feature type="domain" description="F5/8 type C" evidence="11">
    <location>
        <begin position="229"/>
        <end position="316"/>
    </location>
</feature>
<evidence type="ECO:0000256" key="8">
    <source>
        <dbReference type="ARBA" id="ARBA00023316"/>
    </source>
</evidence>
<protein>
    <recommendedName>
        <fullName evidence="3">glucan endo-1,3-beta-D-glucosidase</fullName>
        <ecNumber evidence="3">3.2.1.39</ecNumber>
    </recommendedName>
</protein>
<keyword evidence="4 10" id="KW-0732">Signal</keyword>
<dbReference type="RefSeq" id="WP_143373457.1">
    <property type="nucleotide sequence ID" value="NZ_VJVZ01000006.1"/>
</dbReference>
<evidence type="ECO:0000313" key="13">
    <source>
        <dbReference type="EMBL" id="TRW24377.1"/>
    </source>
</evidence>
<evidence type="ECO:0000256" key="5">
    <source>
        <dbReference type="ARBA" id="ARBA00022801"/>
    </source>
</evidence>
<dbReference type="PANTHER" id="PTHR31983">
    <property type="entry name" value="ENDO-1,3(4)-BETA-GLUCANASE 1"/>
    <property type="match status" value="1"/>
</dbReference>
<dbReference type="GO" id="GO:0071555">
    <property type="term" value="P:cell wall organization"/>
    <property type="evidence" value="ECO:0007669"/>
    <property type="project" value="UniProtKB-KW"/>
</dbReference>
<sequence>MKHIYLCAAALALGVWQTNAQTPVAAGSGSYASSMPASENIDWNNDGVGDIFPFINDQPIYVQSGETRPIPTNDWWTSLLVEQYSGQLWAYPLMVDAESFGPVIYFPTTFNANGDNLMPGTGLQVRATGYTPEKAIAKDWNDWGVVMGMPDAAHNKNIDVTMAHGIPFVWLQTQGVNPELSFTAGASYFTAAGGAVTFPTTTSFVVQSEGRYFGIHLPGNASAEIQNQQYVQIDLGTSQTINKVSLNWEAAYGKGYSVQVSTNGSTWTPVTTITNGDGGIDDITFANTTARYVRVTLNERGTIYAYSLWEVSVYNGATLLSLNKTATASSTEANYFIASITDGNTGTRWASDASQVEKLVINTGNGNSYFVVSALHNAAELTTYETYAFNRVTDTQVLYDYTAGTGKVATTWNVTTSNLKGQANGNTVQGFLPHLYYNAANTLSFATNTYTTTHGTLKTAIGKSFSFTYDFKGILPNYNSPYSNNADAHPYDANVMFDLVTQFSKKQGYGGDTYWGGKDLVNYAKYMLIAKEINHQAYPSLKDKTKEALVNWLTYTPGETEKFFARYDRWKAIVGFNESYGSSQFTDNHFHYGYLIQACAMYGMVDPQFLTDYAPMIKLIAQQYANWNRNDTFLPYLRTFDPWIGHSYAGGTSSGTGNNQESTSEAMQSWTGLFQLGDMLNDETIRDVAAFGYSAESYATLEYWFDWKNRNFPANYAHDIVGILFNGGLAYGTYFSASPVHIHGIQYLPVNPGFRYLARDKNWAAGEYSRLMGEALAVDGHSSELDFGDDWAHVALGFRQLYDPQYVAGFMDTNLALAPTDPDYIMDYEVAGMTYYYTHANQNLGSFSETYRTNFPQSSVFEKNGTFSYAVAFNPTASAKTCTVYNATNGVVATFQVPAYTTVTYPTLPTTGQQPTGCYGLAPVSATATSGGTSIAAAIDGNLGSRWESAFADPQTYTVDLGVSSHVETISLVWEAANAKDYTLSGSNDGTNWSPIATKTNMPAGARTDVINNVNANYRYVRMIGTARTIPYGYSIYEFQICGGAASAQPSAYVTLPAQIQAEAYTAQTGVQLETTSDTGGGQNVGYIDTNDYMDYQVYAPTAGSYPVQFRISSPYTGTSIQLLSNGNVVGTYTVTNTAGWQTWATVNGTVALPAGNQTLRLRANVGGFNLNWFNVGNVGSGAKLIGNGGKQDTAQAQFTNVTQLYPNPAHGVFTIVTDKDADISIYSINGALLKQQAVKQGNTQIDIDGYAAGVYFVSVGEKTFKLLVE</sequence>